<dbReference type="InterPro" id="IPR000297">
    <property type="entry name" value="PPIase_PpiC"/>
</dbReference>
<gene>
    <name evidence="4" type="ORF">IV203_015031</name>
</gene>
<protein>
    <recommendedName>
        <fullName evidence="2">Peptidyl-prolyl cis-trans isomerase</fullName>
        <ecNumber evidence="2">5.2.1.8</ecNumber>
    </recommendedName>
</protein>
<keyword evidence="5" id="KW-1185">Reference proteome</keyword>
<proteinExistence type="predicted"/>
<evidence type="ECO:0000313" key="5">
    <source>
        <dbReference type="Proteomes" id="UP000693970"/>
    </source>
</evidence>
<reference evidence="4" key="2">
    <citation type="submission" date="2021-04" db="EMBL/GenBank/DDBJ databases">
        <authorList>
            <person name="Podell S."/>
        </authorList>
    </citation>
    <scope>NUCLEOTIDE SEQUENCE</scope>
    <source>
        <strain evidence="4">Hildebrandi</strain>
    </source>
</reference>
<keyword evidence="1 2" id="KW-0413">Isomerase</keyword>
<dbReference type="PANTHER" id="PTHR43629">
    <property type="entry name" value="PEPTIDYL-PROLYL CIS-TRANS ISOMERASE"/>
    <property type="match status" value="1"/>
</dbReference>
<dbReference type="OrthoDB" id="1911748at2759"/>
<comment type="caution">
    <text evidence="4">The sequence shown here is derived from an EMBL/GenBank/DDBJ whole genome shotgun (WGS) entry which is preliminary data.</text>
</comment>
<feature type="domain" description="PpiC" evidence="3">
    <location>
        <begin position="118"/>
        <end position="210"/>
    </location>
</feature>
<dbReference type="EMBL" id="JAGRRH010000014">
    <property type="protein sequence ID" value="KAG7358443.1"/>
    <property type="molecule type" value="Genomic_DNA"/>
</dbReference>
<dbReference type="PANTHER" id="PTHR43629:SF2">
    <property type="entry name" value="RHODANESE-LIKE_PPIC DOMAIN-CONTAINING PROTEIN 12, CHLOROPLASTIC"/>
    <property type="match status" value="1"/>
</dbReference>
<comment type="catalytic activity">
    <reaction evidence="2">
        <text>[protein]-peptidylproline (omega=180) = [protein]-peptidylproline (omega=0)</text>
        <dbReference type="Rhea" id="RHEA:16237"/>
        <dbReference type="Rhea" id="RHEA-COMP:10747"/>
        <dbReference type="Rhea" id="RHEA-COMP:10748"/>
        <dbReference type="ChEBI" id="CHEBI:83833"/>
        <dbReference type="ChEBI" id="CHEBI:83834"/>
        <dbReference type="EC" id="5.2.1.8"/>
    </reaction>
</comment>
<evidence type="ECO:0000256" key="1">
    <source>
        <dbReference type="PROSITE-ProRule" id="PRU00278"/>
    </source>
</evidence>
<keyword evidence="1 2" id="KW-0697">Rotamase</keyword>
<evidence type="ECO:0000256" key="2">
    <source>
        <dbReference type="RuleBase" id="RU363014"/>
    </source>
</evidence>
<name>A0A9K3LBG1_9STRA</name>
<dbReference type="EC" id="5.2.1.8" evidence="2"/>
<accession>A0A9K3LBG1</accession>
<sequence length="218" mass="23586">MNSVNILFVVTAANHKYLGSQNMKDRSPLRARQESIRAVASRRMRPYIFLAWLCAMAFGVHPASCFSNSASPASKIYAIRSISNPRHSTISSIALSMGLLDAFSKAFENTKYGPPPESVKATARHILVPTKGEAQVIMKMIASGEESFENCARQFSTCPSSSKGGSLGSFGPGTMVPEFDKVIFAKETNIGELLGPVLTNFGYHVIVVDKRTGGGDLY</sequence>
<dbReference type="GO" id="GO:0003755">
    <property type="term" value="F:peptidyl-prolyl cis-trans isomerase activity"/>
    <property type="evidence" value="ECO:0007669"/>
    <property type="project" value="UniProtKB-UniRule"/>
</dbReference>
<evidence type="ECO:0000313" key="4">
    <source>
        <dbReference type="EMBL" id="KAG7358443.1"/>
    </source>
</evidence>
<dbReference type="InterPro" id="IPR052204">
    <property type="entry name" value="PpiC/parvulin_rotamase"/>
</dbReference>
<organism evidence="4 5">
    <name type="scientific">Nitzschia inconspicua</name>
    <dbReference type="NCBI Taxonomy" id="303405"/>
    <lineage>
        <taxon>Eukaryota</taxon>
        <taxon>Sar</taxon>
        <taxon>Stramenopiles</taxon>
        <taxon>Ochrophyta</taxon>
        <taxon>Bacillariophyta</taxon>
        <taxon>Bacillariophyceae</taxon>
        <taxon>Bacillariophycidae</taxon>
        <taxon>Bacillariales</taxon>
        <taxon>Bacillariaceae</taxon>
        <taxon>Nitzschia</taxon>
    </lineage>
</organism>
<reference evidence="4" key="1">
    <citation type="journal article" date="2021" name="Sci. Rep.">
        <title>Diploid genomic architecture of Nitzschia inconspicua, an elite biomass production diatom.</title>
        <authorList>
            <person name="Oliver A."/>
            <person name="Podell S."/>
            <person name="Pinowska A."/>
            <person name="Traller J.C."/>
            <person name="Smith S.R."/>
            <person name="McClure R."/>
            <person name="Beliaev A."/>
            <person name="Bohutskyi P."/>
            <person name="Hill E.A."/>
            <person name="Rabines A."/>
            <person name="Zheng H."/>
            <person name="Allen L.Z."/>
            <person name="Kuo A."/>
            <person name="Grigoriev I.V."/>
            <person name="Allen A.E."/>
            <person name="Hazlebeck D."/>
            <person name="Allen E.E."/>
        </authorList>
    </citation>
    <scope>NUCLEOTIDE SEQUENCE</scope>
    <source>
        <strain evidence="4">Hildebrandi</strain>
    </source>
</reference>
<dbReference type="Pfam" id="PF00639">
    <property type="entry name" value="Rotamase"/>
    <property type="match status" value="1"/>
</dbReference>
<dbReference type="Proteomes" id="UP000693970">
    <property type="component" value="Unassembled WGS sequence"/>
</dbReference>
<evidence type="ECO:0000259" key="3">
    <source>
        <dbReference type="PROSITE" id="PS50198"/>
    </source>
</evidence>
<dbReference type="AlphaFoldDB" id="A0A9K3LBG1"/>
<dbReference type="PROSITE" id="PS50198">
    <property type="entry name" value="PPIC_PPIASE_2"/>
    <property type="match status" value="1"/>
</dbReference>